<keyword evidence="4" id="KW-0812">Transmembrane</keyword>
<dbReference type="GO" id="GO:1990904">
    <property type="term" value="C:ribonucleoprotein complex"/>
    <property type="evidence" value="ECO:0007669"/>
    <property type="project" value="UniProtKB-KW"/>
</dbReference>
<keyword evidence="6" id="KW-1185">Reference proteome</keyword>
<reference evidence="5 6" key="1">
    <citation type="submission" date="2024-08" db="EMBL/GenBank/DDBJ databases">
        <title>Insights into the chromosomal genome structure of Flemingia macrophylla.</title>
        <authorList>
            <person name="Ding Y."/>
            <person name="Zhao Y."/>
            <person name="Bi W."/>
            <person name="Wu M."/>
            <person name="Zhao G."/>
            <person name="Gong Y."/>
            <person name="Li W."/>
            <person name="Zhang P."/>
        </authorList>
    </citation>
    <scope>NUCLEOTIDE SEQUENCE [LARGE SCALE GENOMIC DNA]</scope>
    <source>
        <strain evidence="5">DYQJB</strain>
        <tissue evidence="5">Leaf</tissue>
    </source>
</reference>
<evidence type="ECO:0000313" key="6">
    <source>
        <dbReference type="Proteomes" id="UP001603857"/>
    </source>
</evidence>
<dbReference type="Proteomes" id="UP001603857">
    <property type="component" value="Unassembled WGS sequence"/>
</dbReference>
<name>A0ABD1LVV3_9FABA</name>
<dbReference type="AlphaFoldDB" id="A0ABD1LVV3"/>
<dbReference type="InterPro" id="IPR023574">
    <property type="entry name" value="Ribosomal_uL4_dom_sf"/>
</dbReference>
<keyword evidence="4" id="KW-0472">Membrane</keyword>
<sequence length="189" mass="20250">MAKFLLTMLFSHLIYFFYFRFFSLFLFPPSSYLFFLVTTTPSATAIASIPDVTCSSIRPDIVNFVHSNISRNSRQPYVVTAALVTKPLPSPGESAAPSPVSPASLAMAPTAPARERSSTCVAVAACLPLPRSGDLADQKHYAMVSTIAASTIPSLALPATTLWSPSRSSLSLSATSSIALRKPKKPSMF</sequence>
<comment type="caution">
    <text evidence="5">The sequence shown here is derived from an EMBL/GenBank/DDBJ whole genome shotgun (WGS) entry which is preliminary data.</text>
</comment>
<organism evidence="5 6">
    <name type="scientific">Flemingia macrophylla</name>
    <dbReference type="NCBI Taxonomy" id="520843"/>
    <lineage>
        <taxon>Eukaryota</taxon>
        <taxon>Viridiplantae</taxon>
        <taxon>Streptophyta</taxon>
        <taxon>Embryophyta</taxon>
        <taxon>Tracheophyta</taxon>
        <taxon>Spermatophyta</taxon>
        <taxon>Magnoliopsida</taxon>
        <taxon>eudicotyledons</taxon>
        <taxon>Gunneridae</taxon>
        <taxon>Pentapetalae</taxon>
        <taxon>rosids</taxon>
        <taxon>fabids</taxon>
        <taxon>Fabales</taxon>
        <taxon>Fabaceae</taxon>
        <taxon>Papilionoideae</taxon>
        <taxon>50 kb inversion clade</taxon>
        <taxon>NPAAA clade</taxon>
        <taxon>indigoferoid/millettioid clade</taxon>
        <taxon>Phaseoleae</taxon>
        <taxon>Flemingia</taxon>
    </lineage>
</organism>
<dbReference type="GO" id="GO:0005840">
    <property type="term" value="C:ribosome"/>
    <property type="evidence" value="ECO:0007669"/>
    <property type="project" value="UniProtKB-KW"/>
</dbReference>
<keyword evidence="2" id="KW-0689">Ribosomal protein</keyword>
<gene>
    <name evidence="5" type="ORF">Fmac_021067</name>
</gene>
<evidence type="ECO:0000256" key="2">
    <source>
        <dbReference type="ARBA" id="ARBA00022980"/>
    </source>
</evidence>
<keyword evidence="4" id="KW-1133">Transmembrane helix</keyword>
<evidence type="ECO:0000256" key="4">
    <source>
        <dbReference type="SAM" id="Phobius"/>
    </source>
</evidence>
<proteinExistence type="inferred from homology"/>
<evidence type="ECO:0000256" key="1">
    <source>
        <dbReference type="ARBA" id="ARBA00010528"/>
    </source>
</evidence>
<protein>
    <submittedName>
        <fullName evidence="5">Uncharacterized protein</fullName>
    </submittedName>
</protein>
<keyword evidence="3" id="KW-0687">Ribonucleoprotein</keyword>
<evidence type="ECO:0000313" key="5">
    <source>
        <dbReference type="EMBL" id="KAL2327640.1"/>
    </source>
</evidence>
<dbReference type="Gene3D" id="3.40.1370.10">
    <property type="match status" value="1"/>
</dbReference>
<accession>A0ABD1LVV3</accession>
<evidence type="ECO:0000256" key="3">
    <source>
        <dbReference type="ARBA" id="ARBA00023274"/>
    </source>
</evidence>
<comment type="similarity">
    <text evidence="1">Belongs to the universal ribosomal protein uL4 family.</text>
</comment>
<feature type="transmembrane region" description="Helical" evidence="4">
    <location>
        <begin position="6"/>
        <end position="27"/>
    </location>
</feature>
<dbReference type="EMBL" id="JBGMDY010000007">
    <property type="protein sequence ID" value="KAL2327640.1"/>
    <property type="molecule type" value="Genomic_DNA"/>
</dbReference>